<dbReference type="Proteomes" id="UP001219933">
    <property type="component" value="Chromosome 5"/>
</dbReference>
<evidence type="ECO:0000313" key="3">
    <source>
        <dbReference type="Proteomes" id="UP001219933"/>
    </source>
</evidence>
<accession>A0AAF0J857</accession>
<dbReference type="EMBL" id="CP119881">
    <property type="protein sequence ID" value="WFD36750.1"/>
    <property type="molecule type" value="Genomic_DNA"/>
</dbReference>
<feature type="compositionally biased region" description="Basic and acidic residues" evidence="1">
    <location>
        <begin position="201"/>
        <end position="213"/>
    </location>
</feature>
<feature type="compositionally biased region" description="Low complexity" evidence="1">
    <location>
        <begin position="24"/>
        <end position="57"/>
    </location>
</feature>
<gene>
    <name evidence="2" type="ORF">MCUN1_003637</name>
</gene>
<feature type="compositionally biased region" description="Polar residues" evidence="1">
    <location>
        <begin position="1"/>
        <end position="17"/>
    </location>
</feature>
<feature type="compositionally biased region" description="Acidic residues" evidence="1">
    <location>
        <begin position="91"/>
        <end position="100"/>
    </location>
</feature>
<name>A0AAF0J857_9BASI</name>
<reference evidence="2" key="1">
    <citation type="submission" date="2023-03" db="EMBL/GenBank/DDBJ databases">
        <title>Mating type loci evolution in Malassezia.</title>
        <authorList>
            <person name="Coelho M.A."/>
        </authorList>
    </citation>
    <scope>NUCLEOTIDE SEQUENCE</scope>
    <source>
        <strain evidence="2">CBS 11721</strain>
    </source>
</reference>
<sequence>MLTSNEPVHAESSNYRTENGAGRGSAAAPSSAEHDNAVVAVEETQATAETPVTQAAARVEGEDGGLQVGEAEGEGGEEETEAGREARQEGESENETEEGEASGATHSAQPESSHQTLLCAQAPRSDHAPDNQGKSLLKGNPRFYGKPLPSLIGSNKARTGLPRNTPQGAPISGTSRPAGLQRTVRIPPLHPNRKSPPPKRPKFESKSKKKDASESDGSGSGNGSDAEYTEDVPVYDDVEDAGFL</sequence>
<feature type="region of interest" description="Disordered" evidence="1">
    <location>
        <begin position="1"/>
        <end position="244"/>
    </location>
</feature>
<feature type="compositionally biased region" description="Acidic residues" evidence="1">
    <location>
        <begin position="227"/>
        <end position="244"/>
    </location>
</feature>
<proteinExistence type="predicted"/>
<feature type="compositionally biased region" description="Polar residues" evidence="1">
    <location>
        <begin position="106"/>
        <end position="118"/>
    </location>
</feature>
<dbReference type="AlphaFoldDB" id="A0AAF0J857"/>
<evidence type="ECO:0000256" key="1">
    <source>
        <dbReference type="SAM" id="MobiDB-lite"/>
    </source>
</evidence>
<feature type="compositionally biased region" description="Basic residues" evidence="1">
    <location>
        <begin position="191"/>
        <end position="200"/>
    </location>
</feature>
<keyword evidence="3" id="KW-1185">Reference proteome</keyword>
<protein>
    <submittedName>
        <fullName evidence="2">Uncharacterized protein</fullName>
    </submittedName>
</protein>
<feature type="compositionally biased region" description="Acidic residues" evidence="1">
    <location>
        <begin position="71"/>
        <end position="80"/>
    </location>
</feature>
<evidence type="ECO:0000313" key="2">
    <source>
        <dbReference type="EMBL" id="WFD36750.1"/>
    </source>
</evidence>
<organism evidence="2 3">
    <name type="scientific">Malassezia cuniculi</name>
    <dbReference type="NCBI Taxonomy" id="948313"/>
    <lineage>
        <taxon>Eukaryota</taxon>
        <taxon>Fungi</taxon>
        <taxon>Dikarya</taxon>
        <taxon>Basidiomycota</taxon>
        <taxon>Ustilaginomycotina</taxon>
        <taxon>Malasseziomycetes</taxon>
        <taxon>Malasseziales</taxon>
        <taxon>Malasseziaceae</taxon>
        <taxon>Malassezia</taxon>
    </lineage>
</organism>
<feature type="compositionally biased region" description="Basic and acidic residues" evidence="1">
    <location>
        <begin position="81"/>
        <end position="90"/>
    </location>
</feature>
<feature type="compositionally biased region" description="Polar residues" evidence="1">
    <location>
        <begin position="152"/>
        <end position="175"/>
    </location>
</feature>